<gene>
    <name evidence="2" type="ORF">BCIN_01g03360</name>
</gene>
<dbReference type="InterPro" id="IPR043129">
    <property type="entry name" value="ATPase_NBD"/>
</dbReference>
<dbReference type="RefSeq" id="XP_024546143.1">
    <property type="nucleotide sequence ID" value="XM_024690375.1"/>
</dbReference>
<protein>
    <recommendedName>
        <fullName evidence="4">Hsp70 family protein</fullName>
    </recommendedName>
</protein>
<keyword evidence="3" id="KW-1185">Reference proteome</keyword>
<dbReference type="KEGG" id="bfu:BCIN_01g03360"/>
<reference evidence="2 3" key="3">
    <citation type="journal article" date="2017" name="Mol. Plant Pathol.">
        <title>A gapless genome sequence of the fungus Botrytis cinerea.</title>
        <authorList>
            <person name="Van Kan J.A."/>
            <person name="Stassen J.H."/>
            <person name="Mosbach A."/>
            <person name="Van Der Lee T.A."/>
            <person name="Faino L."/>
            <person name="Farmer A.D."/>
            <person name="Papasotiriou D.G."/>
            <person name="Zhou S."/>
            <person name="Seidl M.F."/>
            <person name="Cottam E."/>
            <person name="Edel D."/>
            <person name="Hahn M."/>
            <person name="Schwartz D.C."/>
            <person name="Dietrich R.A."/>
            <person name="Widdison S."/>
            <person name="Scalliet G."/>
        </authorList>
    </citation>
    <scope>NUCLEOTIDE SEQUENCE [LARGE SCALE GENOMIC DNA]</scope>
    <source>
        <strain evidence="2 3">B05.10</strain>
    </source>
</reference>
<evidence type="ECO:0008006" key="4">
    <source>
        <dbReference type="Google" id="ProtNLM"/>
    </source>
</evidence>
<feature type="region of interest" description="Disordered" evidence="1">
    <location>
        <begin position="578"/>
        <end position="615"/>
    </location>
</feature>
<dbReference type="Gene3D" id="3.90.640.10">
    <property type="entry name" value="Actin, Chain A, domain 4"/>
    <property type="match status" value="1"/>
</dbReference>
<organism evidence="2 3">
    <name type="scientific">Botryotinia fuckeliana (strain B05.10)</name>
    <name type="common">Noble rot fungus</name>
    <name type="synonym">Botrytis cinerea</name>
    <dbReference type="NCBI Taxonomy" id="332648"/>
    <lineage>
        <taxon>Eukaryota</taxon>
        <taxon>Fungi</taxon>
        <taxon>Dikarya</taxon>
        <taxon>Ascomycota</taxon>
        <taxon>Pezizomycotina</taxon>
        <taxon>Leotiomycetes</taxon>
        <taxon>Helotiales</taxon>
        <taxon>Sclerotiniaceae</taxon>
        <taxon>Botrytis</taxon>
    </lineage>
</organism>
<dbReference type="VEuPathDB" id="FungiDB:Bcin01g03360"/>
<proteinExistence type="predicted"/>
<dbReference type="GeneID" id="5431462"/>
<evidence type="ECO:0000313" key="2">
    <source>
        <dbReference type="EMBL" id="ATZ45574.1"/>
    </source>
</evidence>
<dbReference type="PANTHER" id="PTHR42749">
    <property type="entry name" value="CELL SHAPE-DETERMINING PROTEIN MREB"/>
    <property type="match status" value="1"/>
</dbReference>
<dbReference type="CDD" id="cd10170">
    <property type="entry name" value="ASKHA_NBD_HSP70"/>
    <property type="match status" value="1"/>
</dbReference>
<dbReference type="EMBL" id="CP009805">
    <property type="protein sequence ID" value="ATZ45574.1"/>
    <property type="molecule type" value="Genomic_DNA"/>
</dbReference>
<dbReference type="Gene3D" id="3.30.420.40">
    <property type="match status" value="2"/>
</dbReference>
<name>A0A384J514_BOTFB</name>
<sequence>MENEMPDIIVGVDFGMTYTGVAYSTRRMLQPKFIQRWPEQTHDLRRVPSIIHYDAENSHKPEWGFSCQYSEDKKECFKRYLDLEVLRREKRSSPNETHPTYEQVKKWYMDYMKCLYTYISQILQIKMGIWNNKRVEFLFSTPTTFQSQGITTTLRELLLNAGFGEFRKHTVTFSLTEPQASAVDAIKDSAISLAKGDVIVVCDAGGATTDVAVMEYRSVSRSEIPELRELVSVEGINVGSTNIDLAFQDLVERRLAPHDFHEDTAWSMMHLDGFQQWKHNFGYEIDSVPVFKIPIPGINKYESHVDAGIEFGNMCFTQNEFMSLFDPQVDEIIALIQSQLDALHAKYMIFSGGLGSSPYLLRRIRSKFSNNMDPTASSIEVLLSDEPQLSVCRGLVLDRLQKIRENKHVLARRVCSKSYGVVCDKKYDEKNFDHIFGPFYKNEITGETMVGKQIQWLIKKGQLIDPDVPIFYPFLRHLDESSKLNPLRWMEIITISDSGCPPGRLDHADCKVLTTVTSTFTPMDIDNFDIKKKWCPWYKISKGKIRVANLKLAVVIYPSDIQFELWLNGQQYMDPNSTKVEWNEGDVTNPWPEETPINSRNGSRASSSEHRNRCG</sequence>
<dbReference type="AlphaFoldDB" id="A0A384J514"/>
<dbReference type="SUPFAM" id="SSF53067">
    <property type="entry name" value="Actin-like ATPase domain"/>
    <property type="match status" value="2"/>
</dbReference>
<accession>A0A384J514</accession>
<evidence type="ECO:0000313" key="3">
    <source>
        <dbReference type="Proteomes" id="UP000001798"/>
    </source>
</evidence>
<evidence type="ECO:0000256" key="1">
    <source>
        <dbReference type="SAM" id="MobiDB-lite"/>
    </source>
</evidence>
<feature type="compositionally biased region" description="Polar residues" evidence="1">
    <location>
        <begin position="596"/>
        <end position="606"/>
    </location>
</feature>
<dbReference type="Proteomes" id="UP000001798">
    <property type="component" value="Chromosome 1"/>
</dbReference>
<dbReference type="PANTHER" id="PTHR42749:SF1">
    <property type="entry name" value="CELL SHAPE-DETERMINING PROTEIN MREB"/>
    <property type="match status" value="1"/>
</dbReference>
<reference evidence="2 3" key="2">
    <citation type="journal article" date="2012" name="Eukaryot. Cell">
        <title>Genome update of Botrytis cinerea strains B05.10 and T4.</title>
        <authorList>
            <person name="Staats M."/>
            <person name="van Kan J.A."/>
        </authorList>
    </citation>
    <scope>NUCLEOTIDE SEQUENCE [LARGE SCALE GENOMIC DNA]</scope>
    <source>
        <strain evidence="2 3">B05.10</strain>
    </source>
</reference>
<reference evidence="2 3" key="1">
    <citation type="journal article" date="2011" name="PLoS Genet.">
        <title>Genomic analysis of the necrotrophic fungal pathogens Sclerotinia sclerotiorum and Botrytis cinerea.</title>
        <authorList>
            <person name="Amselem J."/>
            <person name="Cuomo C.A."/>
            <person name="van Kan J.A."/>
            <person name="Viaud M."/>
            <person name="Benito E.P."/>
            <person name="Couloux A."/>
            <person name="Coutinho P.M."/>
            <person name="de Vries R.P."/>
            <person name="Dyer P.S."/>
            <person name="Fillinger S."/>
            <person name="Fournier E."/>
            <person name="Gout L."/>
            <person name="Hahn M."/>
            <person name="Kohn L."/>
            <person name="Lapalu N."/>
            <person name="Plummer K.M."/>
            <person name="Pradier J.M."/>
            <person name="Quevillon E."/>
            <person name="Sharon A."/>
            <person name="Simon A."/>
            <person name="ten Have A."/>
            <person name="Tudzynski B."/>
            <person name="Tudzynski P."/>
            <person name="Wincker P."/>
            <person name="Andrew M."/>
            <person name="Anthouard V."/>
            <person name="Beever R.E."/>
            <person name="Beffa R."/>
            <person name="Benoit I."/>
            <person name="Bouzid O."/>
            <person name="Brault B."/>
            <person name="Chen Z."/>
            <person name="Choquer M."/>
            <person name="Collemare J."/>
            <person name="Cotton P."/>
            <person name="Danchin E.G."/>
            <person name="Da Silva C."/>
            <person name="Gautier A."/>
            <person name="Giraud C."/>
            <person name="Giraud T."/>
            <person name="Gonzalez C."/>
            <person name="Grossetete S."/>
            <person name="Guldener U."/>
            <person name="Henrissat B."/>
            <person name="Howlett B.J."/>
            <person name="Kodira C."/>
            <person name="Kretschmer M."/>
            <person name="Lappartient A."/>
            <person name="Leroch M."/>
            <person name="Levis C."/>
            <person name="Mauceli E."/>
            <person name="Neuveglise C."/>
            <person name="Oeser B."/>
            <person name="Pearson M."/>
            <person name="Poulain J."/>
            <person name="Poussereau N."/>
            <person name="Quesneville H."/>
            <person name="Rascle C."/>
            <person name="Schumacher J."/>
            <person name="Segurens B."/>
            <person name="Sexton A."/>
            <person name="Silva E."/>
            <person name="Sirven C."/>
            <person name="Soanes D.M."/>
            <person name="Talbot N.J."/>
            <person name="Templeton M."/>
            <person name="Yandava C."/>
            <person name="Yarden O."/>
            <person name="Zeng Q."/>
            <person name="Rollins J.A."/>
            <person name="Lebrun M.H."/>
            <person name="Dickman M."/>
        </authorList>
    </citation>
    <scope>NUCLEOTIDE SEQUENCE [LARGE SCALE GENOMIC DNA]</scope>
    <source>
        <strain evidence="2 3">B05.10</strain>
    </source>
</reference>
<dbReference type="OrthoDB" id="2394218at2759"/>